<reference evidence="1" key="1">
    <citation type="submission" date="2021-05" db="EMBL/GenBank/DDBJ databases">
        <title>Diversity, taxonomy and evolution of archaeal viruses of the class Caudoviricetes.</title>
        <authorList>
            <person name="Liu Y."/>
            <person name="Demina T.A."/>
            <person name="Roux S."/>
            <person name="Aiewsakun P."/>
            <person name="Kazlauskas D."/>
            <person name="Simmonds P."/>
            <person name="Prangishvili D."/>
            <person name="Oksanen H.M."/>
            <person name="Krupovic M."/>
        </authorList>
    </citation>
    <scope>NUCLEOTIDE SEQUENCE</scope>
    <source>
        <strain evidence="1">HRTV-28/28</strain>
    </source>
</reference>
<dbReference type="Proteomes" id="UP000827176">
    <property type="component" value="Segment"/>
</dbReference>
<name>A0AAE8Y0B0_9CAUD</name>
<gene>
    <name evidence="1" type="ORF">HRTV-28_gp59</name>
</gene>
<dbReference type="EMBL" id="MZ334528">
    <property type="protein sequence ID" value="UBF23497.1"/>
    <property type="molecule type" value="Genomic_DNA"/>
</dbReference>
<evidence type="ECO:0000313" key="2">
    <source>
        <dbReference type="Proteomes" id="UP000827176"/>
    </source>
</evidence>
<organism evidence="1 2">
    <name type="scientific">Halorubrum tailed virus 28</name>
    <dbReference type="NCBI Taxonomy" id="2878009"/>
    <lineage>
        <taxon>Viruses</taxon>
        <taxon>Duplodnaviria</taxon>
        <taxon>Heunggongvirae</taxon>
        <taxon>Uroviricota</taxon>
        <taxon>Caudoviricetes</taxon>
        <taxon>Suolaviridae</taxon>
        <taxon>Pormufvirus</taxon>
        <taxon>Pormufvirus salinum</taxon>
        <taxon>Pormufvirus HRTV28</taxon>
    </lineage>
</organism>
<proteinExistence type="predicted"/>
<protein>
    <submittedName>
        <fullName evidence="1">Uncharacterized protein</fullName>
    </submittedName>
</protein>
<keyword evidence="2" id="KW-1185">Reference proteome</keyword>
<sequence length="66" mass="6942">MSENETKSICPGGVDVQITHADMVVLDFDHPDAPPIVLPKAGAERVGSHLNSAAGKIACRSEVDDE</sequence>
<accession>A0AAE8Y0B0</accession>
<evidence type="ECO:0000313" key="1">
    <source>
        <dbReference type="EMBL" id="UBF23497.1"/>
    </source>
</evidence>